<comment type="caution">
    <text evidence="3">The sequence shown here is derived from an EMBL/GenBank/DDBJ whole genome shotgun (WGS) entry which is preliminary data.</text>
</comment>
<evidence type="ECO:0000313" key="3">
    <source>
        <dbReference type="EMBL" id="MBD8019426.1"/>
    </source>
</evidence>
<dbReference type="PANTHER" id="PTHR42928">
    <property type="entry name" value="TRICARBOXYLATE-BINDING PROTEIN"/>
    <property type="match status" value="1"/>
</dbReference>
<dbReference type="PIRSF" id="PIRSF017082">
    <property type="entry name" value="YflP"/>
    <property type="match status" value="1"/>
</dbReference>
<dbReference type="PANTHER" id="PTHR42928:SF3">
    <property type="entry name" value="UPF0065 PROTEIN YFLP"/>
    <property type="match status" value="1"/>
</dbReference>
<sequence>MTIYAIIAVIAIATATFFSFSSSSQAGDLRAGLTMIAPAGAGGGWDSFVREQQQAMRLSGVARNAQVVNIPGAGGTIGLARFSTMNGEASTIMATGSAMTGGIELNDSPVGFDDVTLLARMAEDYDVVIAPVDAPYDDIPGLLEAWKDDPSGFRWTGGSAGSLDHQVVARLAQEADIDGKDITYIPKSGGGEAIQTLLSDTTDVASTGYNEVSDQVEAGRVKALGLTAPEPLDGVDVEPMVDQGVDVVMGNWRGMLAAPGITDEEKTELLAMLEETRNSEEWKDALQRNSWTDAWMTGEDFEDFLAEDQKNTAELLEELGL</sequence>
<name>A0ABR8WQR4_9MICO</name>
<reference evidence="3 4" key="1">
    <citation type="submission" date="2020-08" db="EMBL/GenBank/DDBJ databases">
        <title>A Genomic Blueprint of the Chicken Gut Microbiome.</title>
        <authorList>
            <person name="Gilroy R."/>
            <person name="Ravi A."/>
            <person name="Getino M."/>
            <person name="Pursley I."/>
            <person name="Horton D.L."/>
            <person name="Alikhan N.-F."/>
            <person name="Baker D."/>
            <person name="Gharbi K."/>
            <person name="Hall N."/>
            <person name="Watson M."/>
            <person name="Adriaenssens E.M."/>
            <person name="Foster-Nyarko E."/>
            <person name="Jarju S."/>
            <person name="Secka A."/>
            <person name="Antonio M."/>
            <person name="Oren A."/>
            <person name="Chaudhuri R."/>
            <person name="La Ragione R.M."/>
            <person name="Hildebrand F."/>
            <person name="Pallen M.J."/>
        </authorList>
    </citation>
    <scope>NUCLEOTIDE SEQUENCE [LARGE SCALE GENOMIC DNA]</scope>
    <source>
        <strain evidence="3 4">Re57</strain>
    </source>
</reference>
<dbReference type="InterPro" id="IPR042100">
    <property type="entry name" value="Bug_dom1"/>
</dbReference>
<dbReference type="InterPro" id="IPR005064">
    <property type="entry name" value="BUG"/>
</dbReference>
<gene>
    <name evidence="3" type="ORF">H9634_01335</name>
</gene>
<comment type="similarity">
    <text evidence="1">Belongs to the UPF0065 (bug) family.</text>
</comment>
<organism evidence="3 4">
    <name type="scientific">Brevibacterium gallinarum</name>
    <dbReference type="NCBI Taxonomy" id="2762220"/>
    <lineage>
        <taxon>Bacteria</taxon>
        <taxon>Bacillati</taxon>
        <taxon>Actinomycetota</taxon>
        <taxon>Actinomycetes</taxon>
        <taxon>Micrococcales</taxon>
        <taxon>Brevibacteriaceae</taxon>
        <taxon>Brevibacterium</taxon>
    </lineage>
</organism>
<feature type="chain" id="PRO_5045441093" evidence="2">
    <location>
        <begin position="27"/>
        <end position="321"/>
    </location>
</feature>
<dbReference type="CDD" id="cd07012">
    <property type="entry name" value="PBP2_Bug_TTT"/>
    <property type="match status" value="1"/>
</dbReference>
<keyword evidence="4" id="KW-1185">Reference proteome</keyword>
<feature type="signal peptide" evidence="2">
    <location>
        <begin position="1"/>
        <end position="26"/>
    </location>
</feature>
<proteinExistence type="inferred from homology"/>
<dbReference type="Pfam" id="PF03401">
    <property type="entry name" value="TctC"/>
    <property type="match status" value="1"/>
</dbReference>
<dbReference type="EMBL" id="JACSPY010000001">
    <property type="protein sequence ID" value="MBD8019426.1"/>
    <property type="molecule type" value="Genomic_DNA"/>
</dbReference>
<protein>
    <submittedName>
        <fullName evidence="3">Tripartite tricarboxylate transporter substrate binding protein</fullName>
    </submittedName>
</protein>
<dbReference type="Proteomes" id="UP000651517">
    <property type="component" value="Unassembled WGS sequence"/>
</dbReference>
<evidence type="ECO:0000256" key="1">
    <source>
        <dbReference type="ARBA" id="ARBA00006987"/>
    </source>
</evidence>
<dbReference type="SUPFAM" id="SSF53850">
    <property type="entry name" value="Periplasmic binding protein-like II"/>
    <property type="match status" value="1"/>
</dbReference>
<evidence type="ECO:0000313" key="4">
    <source>
        <dbReference type="Proteomes" id="UP000651517"/>
    </source>
</evidence>
<dbReference type="Gene3D" id="3.40.190.10">
    <property type="entry name" value="Periplasmic binding protein-like II"/>
    <property type="match status" value="1"/>
</dbReference>
<accession>A0ABR8WQR4</accession>
<keyword evidence="2" id="KW-0732">Signal</keyword>
<evidence type="ECO:0000256" key="2">
    <source>
        <dbReference type="SAM" id="SignalP"/>
    </source>
</evidence>
<dbReference type="Gene3D" id="3.40.190.150">
    <property type="entry name" value="Bordetella uptake gene, domain 1"/>
    <property type="match status" value="1"/>
</dbReference>